<feature type="compositionally biased region" description="Acidic residues" evidence="1">
    <location>
        <begin position="82"/>
        <end position="93"/>
    </location>
</feature>
<proteinExistence type="predicted"/>
<evidence type="ECO:0000313" key="2">
    <source>
        <dbReference type="EMBL" id="ESK81932.1"/>
    </source>
</evidence>
<evidence type="ECO:0000313" key="3">
    <source>
        <dbReference type="Proteomes" id="UP000017559"/>
    </source>
</evidence>
<feature type="region of interest" description="Disordered" evidence="1">
    <location>
        <begin position="71"/>
        <end position="93"/>
    </location>
</feature>
<dbReference type="OrthoDB" id="3037028at2759"/>
<sequence length="154" mass="17810">MALEATYYTTYSYRELIVETDANYIKGMLNNPSAGPNATINCWIEAIRKYHFELVHIKGIKHGPDGLLRPLPEGATTMQPPENEEDYLDNDDEEPVKFKMEEDETDPPYSFEDFREEIDTRGGYYLERAMCVEDFTQDLEAAAEEKFGFRMADI</sequence>
<gene>
    <name evidence="2" type="ORF">Moror_15417</name>
</gene>
<keyword evidence="3" id="KW-1185">Reference proteome</keyword>
<reference evidence="2 3" key="1">
    <citation type="journal article" date="2014" name="BMC Genomics">
        <title>Genome and secretome analysis of the hemibiotrophic fungal pathogen, Moniliophthora roreri, which causes frosty pod rot disease of cacao: mechanisms of the biotrophic and necrotrophic phases.</title>
        <authorList>
            <person name="Meinhardt L.W."/>
            <person name="Costa G.G.L."/>
            <person name="Thomazella D.P.T."/>
            <person name="Teixeira P.J.P.L."/>
            <person name="Carazzolle M.F."/>
            <person name="Schuster S.C."/>
            <person name="Carlson J.E."/>
            <person name="Guiltinan M.J."/>
            <person name="Mieczkowski P."/>
            <person name="Farmer A."/>
            <person name="Ramaraj T."/>
            <person name="Crozier J."/>
            <person name="Davis R.E."/>
            <person name="Shao J."/>
            <person name="Melnick R.L."/>
            <person name="Pereira G.A.G."/>
            <person name="Bailey B.A."/>
        </authorList>
    </citation>
    <scope>NUCLEOTIDE SEQUENCE [LARGE SCALE GENOMIC DNA]</scope>
    <source>
        <strain evidence="2 3">MCA 2997</strain>
    </source>
</reference>
<dbReference type="AlphaFoldDB" id="V2WK02"/>
<comment type="caution">
    <text evidence="2">The sequence shown here is derived from an EMBL/GenBank/DDBJ whole genome shotgun (WGS) entry which is preliminary data.</text>
</comment>
<accession>V2WK02</accession>
<organism evidence="2 3">
    <name type="scientific">Moniliophthora roreri (strain MCA 2997)</name>
    <name type="common">Cocoa frosty pod rot fungus</name>
    <name type="synonym">Crinipellis roreri</name>
    <dbReference type="NCBI Taxonomy" id="1381753"/>
    <lineage>
        <taxon>Eukaryota</taxon>
        <taxon>Fungi</taxon>
        <taxon>Dikarya</taxon>
        <taxon>Basidiomycota</taxon>
        <taxon>Agaricomycotina</taxon>
        <taxon>Agaricomycetes</taxon>
        <taxon>Agaricomycetidae</taxon>
        <taxon>Agaricales</taxon>
        <taxon>Marasmiineae</taxon>
        <taxon>Marasmiaceae</taxon>
        <taxon>Moniliophthora</taxon>
    </lineage>
</organism>
<name>V2WK02_MONRO</name>
<dbReference type="EMBL" id="AWSO01002156">
    <property type="protein sequence ID" value="ESK81932.1"/>
    <property type="molecule type" value="Genomic_DNA"/>
</dbReference>
<dbReference type="Proteomes" id="UP000017559">
    <property type="component" value="Unassembled WGS sequence"/>
</dbReference>
<dbReference type="KEGG" id="mrr:Moror_15417"/>
<evidence type="ECO:0000256" key="1">
    <source>
        <dbReference type="SAM" id="MobiDB-lite"/>
    </source>
</evidence>
<protein>
    <submittedName>
        <fullName evidence="2">Uncharacterized protein</fullName>
    </submittedName>
</protein>
<dbReference type="HOGENOM" id="CLU_1704704_0_0_1"/>